<evidence type="ECO:0000256" key="1">
    <source>
        <dbReference type="SAM" id="MobiDB-lite"/>
    </source>
</evidence>
<feature type="transmembrane region" description="Helical" evidence="2">
    <location>
        <begin position="124"/>
        <end position="149"/>
    </location>
</feature>
<reference evidence="3 4" key="1">
    <citation type="submission" date="2015-03" db="EMBL/GenBank/DDBJ databases">
        <authorList>
            <person name="Morales-Cruz A."/>
            <person name="Amrine K.C."/>
            <person name="Cantu D."/>
        </authorList>
    </citation>
    <scope>NUCLEOTIDE SEQUENCE [LARGE SCALE GENOMIC DNA]</scope>
    <source>
        <strain evidence="3">DS831</strain>
    </source>
</reference>
<name>A0A0G2EM22_9PEZI</name>
<dbReference type="EMBL" id="LAQI01000069">
    <property type="protein sequence ID" value="KKY23201.1"/>
    <property type="molecule type" value="Genomic_DNA"/>
</dbReference>
<dbReference type="AlphaFoldDB" id="A0A0G2EM22"/>
<evidence type="ECO:0000256" key="2">
    <source>
        <dbReference type="SAM" id="Phobius"/>
    </source>
</evidence>
<proteinExistence type="predicted"/>
<comment type="caution">
    <text evidence="3">The sequence shown here is derived from an EMBL/GenBank/DDBJ whole genome shotgun (WGS) entry which is preliminary data.</text>
</comment>
<dbReference type="Proteomes" id="UP000034182">
    <property type="component" value="Unassembled WGS sequence"/>
</dbReference>
<organism evidence="3 4">
    <name type="scientific">Diplodia seriata</name>
    <dbReference type="NCBI Taxonomy" id="420778"/>
    <lineage>
        <taxon>Eukaryota</taxon>
        <taxon>Fungi</taxon>
        <taxon>Dikarya</taxon>
        <taxon>Ascomycota</taxon>
        <taxon>Pezizomycotina</taxon>
        <taxon>Dothideomycetes</taxon>
        <taxon>Dothideomycetes incertae sedis</taxon>
        <taxon>Botryosphaeriales</taxon>
        <taxon>Botryosphaeriaceae</taxon>
        <taxon>Diplodia</taxon>
    </lineage>
</organism>
<dbReference type="PANTHER" id="PTHR37576:SF2">
    <property type="entry name" value="DEFECT AT LOW TEMPERATURE PROTEIN 1"/>
    <property type="match status" value="1"/>
</dbReference>
<sequence length="249" mass="26891">MTETINILYEEPGLGLKPSTIGGIADAASKVFDSSVSFVNEGAGYAVTGQGRMANMYGQLQLSDFTASVGCDNLTWSDPTPDVVGALRELMFRSAIAASNSSTVQHVSAVDSYRRTIYVSHYRYLAAALGVVVANALAVLPLFVGWWALGRRATMSPLELAKAFQSPLTSGSNQSEIKGLLESVWGVRVRYGDVSRNNDARVKTNAESEHDTREQQIQDLGRPAENDHPRLGLGPLKTTAKPVGRVVYR</sequence>
<feature type="compositionally biased region" description="Basic and acidic residues" evidence="1">
    <location>
        <begin position="199"/>
        <end position="230"/>
    </location>
</feature>
<reference evidence="3 4" key="2">
    <citation type="submission" date="2015-05" db="EMBL/GenBank/DDBJ databases">
        <title>Distinctive expansion of gene families associated with plant cell wall degradation and secondary metabolism in the genomes of grapevine trunk pathogens.</title>
        <authorList>
            <person name="Lawrence D.P."/>
            <person name="Travadon R."/>
            <person name="Rolshausen P.E."/>
            <person name="Baumgartner K."/>
        </authorList>
    </citation>
    <scope>NUCLEOTIDE SEQUENCE [LARGE SCALE GENOMIC DNA]</scope>
    <source>
        <strain evidence="3">DS831</strain>
    </source>
</reference>
<evidence type="ECO:0000313" key="3">
    <source>
        <dbReference type="EMBL" id="KKY23201.1"/>
    </source>
</evidence>
<gene>
    <name evidence="3" type="ORF">UCDDS831_g03150</name>
</gene>
<keyword evidence="2" id="KW-1133">Transmembrane helix</keyword>
<dbReference type="PANTHER" id="PTHR37576">
    <property type="entry name" value="DEFECT AT LOW TEMPERATURE PROTEIN 1"/>
    <property type="match status" value="1"/>
</dbReference>
<keyword evidence="2" id="KW-0812">Transmembrane</keyword>
<accession>A0A0G2EM22</accession>
<protein>
    <submittedName>
        <fullName evidence="3">Uncharacterized protein</fullName>
    </submittedName>
</protein>
<keyword evidence="2" id="KW-0472">Membrane</keyword>
<feature type="region of interest" description="Disordered" evidence="1">
    <location>
        <begin position="199"/>
        <end position="238"/>
    </location>
</feature>
<evidence type="ECO:0000313" key="4">
    <source>
        <dbReference type="Proteomes" id="UP000034182"/>
    </source>
</evidence>